<dbReference type="OrthoDB" id="9814125at2"/>
<dbReference type="InterPro" id="IPR014710">
    <property type="entry name" value="RmlC-like_jellyroll"/>
</dbReference>
<organism evidence="6 7">
    <name type="scientific">Amphritea japonica ATCC BAA-1530</name>
    <dbReference type="NCBI Taxonomy" id="1278309"/>
    <lineage>
        <taxon>Bacteria</taxon>
        <taxon>Pseudomonadati</taxon>
        <taxon>Pseudomonadota</taxon>
        <taxon>Gammaproteobacteria</taxon>
        <taxon>Oceanospirillales</taxon>
        <taxon>Oceanospirillaceae</taxon>
        <taxon>Amphritea</taxon>
    </lineage>
</organism>
<sequence length="305" mass="35331">MAIEKKLIPTIQFYGEHEQQVTPDLLHCESLITRSRVHQFSIRPHRHHGLSQIFYLKSGSGEANLDGDPTTIKGPCIILISEMCVHDFLWSEDVSGYVLSIANPLLDKVEQAVKQEQSVIKSTLIMTVRREQPQLESILELIQYEYNQPMISGRSEALGSLVQLLGIWLERNAVQRHYSGNLQDKRSEYLNRYTDLINRDYIEHRKVENYAKELGITAPYLNNLCQQLVQRSALQLIHDRLLLEAKRHLIYTVLSISEIAYELGFNDPGYFNRFFKRLSNQTPKQFRTQATLSKQGLDEYDHSQT</sequence>
<evidence type="ECO:0000259" key="5">
    <source>
        <dbReference type="PROSITE" id="PS01124"/>
    </source>
</evidence>
<proteinExistence type="predicted"/>
<evidence type="ECO:0000313" key="6">
    <source>
        <dbReference type="EMBL" id="BBB25776.1"/>
    </source>
</evidence>
<gene>
    <name evidence="6" type="ORF">AMJAP_1181</name>
</gene>
<evidence type="ECO:0000256" key="1">
    <source>
        <dbReference type="ARBA" id="ARBA00023015"/>
    </source>
</evidence>
<dbReference type="InterPro" id="IPR018060">
    <property type="entry name" value="HTH_AraC"/>
</dbReference>
<dbReference type="InterPro" id="IPR003313">
    <property type="entry name" value="AraC-bd"/>
</dbReference>
<dbReference type="GO" id="GO:0043565">
    <property type="term" value="F:sequence-specific DNA binding"/>
    <property type="evidence" value="ECO:0007669"/>
    <property type="project" value="InterPro"/>
</dbReference>
<dbReference type="KEGG" id="ajp:AMJAP_1181"/>
<evidence type="ECO:0000313" key="7">
    <source>
        <dbReference type="Proteomes" id="UP000595663"/>
    </source>
</evidence>
<dbReference type="SMART" id="SM00342">
    <property type="entry name" value="HTH_ARAC"/>
    <property type="match status" value="1"/>
</dbReference>
<reference evidence="6 7" key="1">
    <citation type="journal article" date="2008" name="Int. J. Syst. Evol. Microbiol.">
        <title>Amphritea japonica sp. nov. and Amphritea balenae sp. nov., isolated from the sediment adjacent to sperm whale carcasses off Kagoshima, Japan.</title>
        <authorList>
            <person name="Miyazaki M."/>
            <person name="Nogi Y."/>
            <person name="Fujiwara Y."/>
            <person name="Kawato M."/>
            <person name="Nagahama T."/>
            <person name="Kubokawa K."/>
            <person name="Horikoshi K."/>
        </authorList>
    </citation>
    <scope>NUCLEOTIDE SEQUENCE [LARGE SCALE GENOMIC DNA]</scope>
    <source>
        <strain evidence="6 7">ATCC BAA-1530</strain>
    </source>
</reference>
<name>A0A7R6PAX3_9GAMM</name>
<dbReference type="PROSITE" id="PS01124">
    <property type="entry name" value="HTH_ARAC_FAMILY_2"/>
    <property type="match status" value="1"/>
</dbReference>
<keyword evidence="2" id="KW-0238">DNA-binding</keyword>
<keyword evidence="3" id="KW-0010">Activator</keyword>
<dbReference type="InterPro" id="IPR047264">
    <property type="entry name" value="Cupin_HpaA-like_N"/>
</dbReference>
<evidence type="ECO:0000256" key="3">
    <source>
        <dbReference type="ARBA" id="ARBA00023159"/>
    </source>
</evidence>
<dbReference type="PANTHER" id="PTHR43280">
    <property type="entry name" value="ARAC-FAMILY TRANSCRIPTIONAL REGULATOR"/>
    <property type="match status" value="1"/>
</dbReference>
<keyword evidence="7" id="KW-1185">Reference proteome</keyword>
<dbReference type="PANTHER" id="PTHR43280:SF32">
    <property type="entry name" value="TRANSCRIPTIONAL REGULATORY PROTEIN"/>
    <property type="match status" value="1"/>
</dbReference>
<dbReference type="EMBL" id="AP014545">
    <property type="protein sequence ID" value="BBB25776.1"/>
    <property type="molecule type" value="Genomic_DNA"/>
</dbReference>
<dbReference type="PRINTS" id="PR00032">
    <property type="entry name" value="HTHARAC"/>
</dbReference>
<protein>
    <submittedName>
        <fullName evidence="6">AraC family transcriptional regulator</fullName>
    </submittedName>
</protein>
<dbReference type="Pfam" id="PF02311">
    <property type="entry name" value="AraC_binding"/>
    <property type="match status" value="1"/>
</dbReference>
<dbReference type="InterPro" id="IPR011051">
    <property type="entry name" value="RmlC_Cupin_sf"/>
</dbReference>
<feature type="domain" description="HTH araC/xylS-type" evidence="5">
    <location>
        <begin position="191"/>
        <end position="289"/>
    </location>
</feature>
<keyword evidence="4" id="KW-0804">Transcription</keyword>
<dbReference type="SUPFAM" id="SSF46689">
    <property type="entry name" value="Homeodomain-like"/>
    <property type="match status" value="1"/>
</dbReference>
<evidence type="ECO:0000256" key="4">
    <source>
        <dbReference type="ARBA" id="ARBA00023163"/>
    </source>
</evidence>
<dbReference type="RefSeq" id="WP_019621374.1">
    <property type="nucleotide sequence ID" value="NZ_AP014545.1"/>
</dbReference>
<dbReference type="Gene3D" id="1.10.10.60">
    <property type="entry name" value="Homeodomain-like"/>
    <property type="match status" value="1"/>
</dbReference>
<dbReference type="CDD" id="cd06999">
    <property type="entry name" value="cupin_HpaA-like_N"/>
    <property type="match status" value="1"/>
</dbReference>
<evidence type="ECO:0000256" key="2">
    <source>
        <dbReference type="ARBA" id="ARBA00023125"/>
    </source>
</evidence>
<keyword evidence="1" id="KW-0805">Transcription regulation</keyword>
<accession>A0A7R6PAX3</accession>
<dbReference type="InterPro" id="IPR009057">
    <property type="entry name" value="Homeodomain-like_sf"/>
</dbReference>
<dbReference type="InterPro" id="IPR020449">
    <property type="entry name" value="Tscrpt_reg_AraC-type_HTH"/>
</dbReference>
<dbReference type="Pfam" id="PF12833">
    <property type="entry name" value="HTH_18"/>
    <property type="match status" value="1"/>
</dbReference>
<dbReference type="GO" id="GO:0003700">
    <property type="term" value="F:DNA-binding transcription factor activity"/>
    <property type="evidence" value="ECO:0007669"/>
    <property type="project" value="InterPro"/>
</dbReference>
<dbReference type="Gene3D" id="2.60.120.10">
    <property type="entry name" value="Jelly Rolls"/>
    <property type="match status" value="1"/>
</dbReference>
<dbReference type="AlphaFoldDB" id="A0A7R6PAX3"/>
<dbReference type="SUPFAM" id="SSF51182">
    <property type="entry name" value="RmlC-like cupins"/>
    <property type="match status" value="1"/>
</dbReference>
<dbReference type="Proteomes" id="UP000595663">
    <property type="component" value="Chromosome"/>
</dbReference>